<sequence>MNPSFEHIVVDALITERLVDPADRERSLSVVAAALSTPTRPASDAASRRTKMPRLVEVLSYLGGAFVLAAGGLFFAQEWYGLGFGTRVTMLAVVCAVLGLAGAVIVRVSSESVDVHEPANDSRRRLAGTLLTGAALAAACSAGLVVDHWVDSTLEGIYWPAVVGGVVGLLTSMIGHRLAPTALGMLGMLASLLTAVLSFSSGYENHWTNVVAFAMFLVGVVWLAVTEAGAFPAITLARSVGVATALLGAQLPVMEAYHPGLGYLLTLIMAVGGIAAYLKTTAWPYLAVAVAAVTLVVPEAVSDWTEGSLGVIGAVLITGVTLLIASFIGYRLWARPTERIGTPD</sequence>
<evidence type="ECO:0000313" key="2">
    <source>
        <dbReference type="Proteomes" id="UP000234327"/>
    </source>
</evidence>
<protein>
    <submittedName>
        <fullName evidence="1">Predicted membrane protein (DUF2157)</fullName>
    </submittedName>
</protein>
<name>A0A2H1I115_BREAU</name>
<gene>
    <name evidence="1" type="ORF">BAURA63_00747</name>
</gene>
<dbReference type="AlphaFoldDB" id="A0A2H1I115"/>
<evidence type="ECO:0000313" key="1">
    <source>
        <dbReference type="EMBL" id="SMX68804.1"/>
    </source>
</evidence>
<reference evidence="1 2" key="1">
    <citation type="submission" date="2017-03" db="EMBL/GenBank/DDBJ databases">
        <authorList>
            <person name="Afonso C.L."/>
            <person name="Miller P.J."/>
            <person name="Scott M.A."/>
            <person name="Spackman E."/>
            <person name="Goraichik I."/>
            <person name="Dimitrov K.M."/>
            <person name="Suarez D.L."/>
            <person name="Swayne D.E."/>
        </authorList>
    </citation>
    <scope>NUCLEOTIDE SEQUENCE [LARGE SCALE GENOMIC DNA]</scope>
    <source>
        <strain evidence="2">6(3)</strain>
    </source>
</reference>
<proteinExistence type="predicted"/>
<organism evidence="1 2">
    <name type="scientific">Brevibacterium aurantiacum</name>
    <dbReference type="NCBI Taxonomy" id="273384"/>
    <lineage>
        <taxon>Bacteria</taxon>
        <taxon>Bacillati</taxon>
        <taxon>Actinomycetota</taxon>
        <taxon>Actinomycetes</taxon>
        <taxon>Micrococcales</taxon>
        <taxon>Brevibacteriaceae</taxon>
        <taxon>Brevibacterium</taxon>
    </lineage>
</organism>
<dbReference type="EMBL" id="FXYZ01000002">
    <property type="protein sequence ID" value="SMX68804.1"/>
    <property type="molecule type" value="Genomic_DNA"/>
</dbReference>
<accession>A0A2H1I115</accession>
<dbReference type="RefSeq" id="WP_101618891.1">
    <property type="nucleotide sequence ID" value="NZ_FXYZ01000002.1"/>
</dbReference>
<dbReference type="Proteomes" id="UP000234327">
    <property type="component" value="Unassembled WGS sequence"/>
</dbReference>